<protein>
    <submittedName>
        <fullName evidence="1">Uncharacterized protein</fullName>
    </submittedName>
</protein>
<sequence length="168" mass="19364">MTLTAQIAKIDDVINKSITRRCDPPQIKCVHHGRVSAIYSQQEKRFMLIDSNLKKVTIESTTFDFQGAHILDSGSPITKTQYGEFESNTYRLNLVYIGVSRVQTDYVKVLQCMEKIPMLGIVSFVTNSEQVIRDDWRTLVGDERNYIPTLFGFRINYTLQINHLDELL</sequence>
<name>A0ABT1FTL6_9BACT</name>
<accession>A0ABT1FTL6</accession>
<organism evidence="1 2">
    <name type="scientific">Runella salmonicolor</name>
    <dbReference type="NCBI Taxonomy" id="2950278"/>
    <lineage>
        <taxon>Bacteria</taxon>
        <taxon>Pseudomonadati</taxon>
        <taxon>Bacteroidota</taxon>
        <taxon>Cytophagia</taxon>
        <taxon>Cytophagales</taxon>
        <taxon>Spirosomataceae</taxon>
        <taxon>Runella</taxon>
    </lineage>
</organism>
<evidence type="ECO:0000313" key="1">
    <source>
        <dbReference type="EMBL" id="MCP1384830.1"/>
    </source>
</evidence>
<comment type="caution">
    <text evidence="1">The sequence shown here is derived from an EMBL/GenBank/DDBJ whole genome shotgun (WGS) entry which is preliminary data.</text>
</comment>
<gene>
    <name evidence="1" type="ORF">NCI00_20510</name>
</gene>
<dbReference type="Proteomes" id="UP001204772">
    <property type="component" value="Unassembled WGS sequence"/>
</dbReference>
<proteinExistence type="predicted"/>
<reference evidence="1 2" key="1">
    <citation type="submission" date="2022-06" db="EMBL/GenBank/DDBJ databases">
        <title>Runella sp. S5 genome sequencing.</title>
        <authorList>
            <person name="Park S."/>
        </authorList>
    </citation>
    <scope>NUCLEOTIDE SEQUENCE [LARGE SCALE GENOMIC DNA]</scope>
    <source>
        <strain evidence="1 2">S5</strain>
    </source>
</reference>
<keyword evidence="2" id="KW-1185">Reference proteome</keyword>
<dbReference type="EMBL" id="JAMZEL010000009">
    <property type="protein sequence ID" value="MCP1384830.1"/>
    <property type="molecule type" value="Genomic_DNA"/>
</dbReference>
<evidence type="ECO:0000313" key="2">
    <source>
        <dbReference type="Proteomes" id="UP001204772"/>
    </source>
</evidence>
<dbReference type="RefSeq" id="WP_253530709.1">
    <property type="nucleotide sequence ID" value="NZ_JAMZEL010000009.1"/>
</dbReference>